<dbReference type="InterPro" id="IPR000182">
    <property type="entry name" value="GNAT_dom"/>
</dbReference>
<dbReference type="PANTHER" id="PTHR43441:SF10">
    <property type="entry name" value="ACETYLTRANSFERASE"/>
    <property type="match status" value="1"/>
</dbReference>
<dbReference type="PANTHER" id="PTHR43441">
    <property type="entry name" value="RIBOSOMAL-PROTEIN-SERINE ACETYLTRANSFERASE"/>
    <property type="match status" value="1"/>
</dbReference>
<dbReference type="Gene3D" id="3.40.630.30">
    <property type="match status" value="1"/>
</dbReference>
<reference evidence="2 3" key="1">
    <citation type="submission" date="2023-07" db="EMBL/GenBank/DDBJ databases">
        <title>Sorghum-associated microbial communities from plants grown in Nebraska, USA.</title>
        <authorList>
            <person name="Schachtman D."/>
        </authorList>
    </citation>
    <scope>NUCLEOTIDE SEQUENCE [LARGE SCALE GENOMIC DNA]</scope>
    <source>
        <strain evidence="2 3">CC60</strain>
    </source>
</reference>
<comment type="caution">
    <text evidence="2">The sequence shown here is derived from an EMBL/GenBank/DDBJ whole genome shotgun (WGS) entry which is preliminary data.</text>
</comment>
<dbReference type="InterPro" id="IPR051908">
    <property type="entry name" value="Ribosomal_N-acetyltransferase"/>
</dbReference>
<organism evidence="2 3">
    <name type="scientific">Luteibacter jiangsuensis</name>
    <dbReference type="NCBI Taxonomy" id="637577"/>
    <lineage>
        <taxon>Bacteria</taxon>
        <taxon>Pseudomonadati</taxon>
        <taxon>Pseudomonadota</taxon>
        <taxon>Gammaproteobacteria</taxon>
        <taxon>Lysobacterales</taxon>
        <taxon>Rhodanobacteraceae</taxon>
        <taxon>Luteibacter</taxon>
    </lineage>
</organism>
<name>A0ABT9SSX1_9GAMM</name>
<evidence type="ECO:0000313" key="2">
    <source>
        <dbReference type="EMBL" id="MDQ0008098.1"/>
    </source>
</evidence>
<feature type="domain" description="N-acetyltransferase" evidence="1">
    <location>
        <begin position="17"/>
        <end position="176"/>
    </location>
</feature>
<proteinExistence type="predicted"/>
<dbReference type="PROSITE" id="PS51186">
    <property type="entry name" value="GNAT"/>
    <property type="match status" value="1"/>
</dbReference>
<accession>A0ABT9SSX1</accession>
<dbReference type="RefSeq" id="WP_306846755.1">
    <property type="nucleotide sequence ID" value="NZ_JAUSSK010000001.1"/>
</dbReference>
<dbReference type="EMBL" id="JAUSSK010000001">
    <property type="protein sequence ID" value="MDQ0008098.1"/>
    <property type="molecule type" value="Genomic_DNA"/>
</dbReference>
<evidence type="ECO:0000259" key="1">
    <source>
        <dbReference type="PROSITE" id="PS51186"/>
    </source>
</evidence>
<gene>
    <name evidence="2" type="ORF">J2T07_000257</name>
</gene>
<keyword evidence="3" id="KW-1185">Reference proteome</keyword>
<dbReference type="InterPro" id="IPR016181">
    <property type="entry name" value="Acyl_CoA_acyltransferase"/>
</dbReference>
<protein>
    <submittedName>
        <fullName evidence="2">RimJ/RimL family protein N-acetyltransferase</fullName>
    </submittedName>
</protein>
<dbReference type="Pfam" id="PF13302">
    <property type="entry name" value="Acetyltransf_3"/>
    <property type="match status" value="1"/>
</dbReference>
<sequence>MTIDTLPYPHDLGDGVVSLRAHRPTDAEALAAAVRESAATVGRWQDWCHEGYGTADAETWLAVCRKDWLLGDGYEMLIVDARTDAVLGGMGVNQRNREQRFANLGYWVRESMQGHGVATRAGRLAIRFAFETVEVARLEIVAAWDNLPSRKTAERLGGTFEGRLRNRLVVKGISVDAAMYSLIAEDLPLPERSPSGSAHPL</sequence>
<evidence type="ECO:0000313" key="3">
    <source>
        <dbReference type="Proteomes" id="UP001237737"/>
    </source>
</evidence>
<dbReference type="SUPFAM" id="SSF55729">
    <property type="entry name" value="Acyl-CoA N-acyltransferases (Nat)"/>
    <property type="match status" value="1"/>
</dbReference>
<dbReference type="Proteomes" id="UP001237737">
    <property type="component" value="Unassembled WGS sequence"/>
</dbReference>